<proteinExistence type="predicted"/>
<dbReference type="PANTHER" id="PTHR37466:SF1">
    <property type="entry name" value="SLR1628 PROTEIN"/>
    <property type="match status" value="1"/>
</dbReference>
<dbReference type="EMBL" id="CP046172">
    <property type="protein sequence ID" value="QIS14616.1"/>
    <property type="molecule type" value="Genomic_DNA"/>
</dbReference>
<dbReference type="PANTHER" id="PTHR37466">
    <property type="entry name" value="SLR1628 PROTEIN"/>
    <property type="match status" value="1"/>
</dbReference>
<dbReference type="AlphaFoldDB" id="A0A6G9YNL2"/>
<dbReference type="Pfam" id="PF09996">
    <property type="entry name" value="DUF2237"/>
    <property type="match status" value="1"/>
</dbReference>
<keyword evidence="2" id="KW-1185">Reference proteome</keyword>
<dbReference type="InterPro" id="IPR018714">
    <property type="entry name" value="DUF2237"/>
</dbReference>
<evidence type="ECO:0000313" key="2">
    <source>
        <dbReference type="Proteomes" id="UP000503540"/>
    </source>
</evidence>
<protein>
    <submittedName>
        <fullName evidence="1">DUF2237 family protein</fullName>
    </submittedName>
</protein>
<accession>A0A6G9YNL2</accession>
<evidence type="ECO:0000313" key="1">
    <source>
        <dbReference type="EMBL" id="QIS14616.1"/>
    </source>
</evidence>
<organism evidence="1 2">
    <name type="scientific">Nocardia arthritidis</name>
    <dbReference type="NCBI Taxonomy" id="228602"/>
    <lineage>
        <taxon>Bacteria</taxon>
        <taxon>Bacillati</taxon>
        <taxon>Actinomycetota</taxon>
        <taxon>Actinomycetes</taxon>
        <taxon>Mycobacteriales</taxon>
        <taxon>Nocardiaceae</taxon>
        <taxon>Nocardia</taxon>
    </lineage>
</organism>
<name>A0A6G9YNL2_9NOCA</name>
<dbReference type="Proteomes" id="UP000503540">
    <property type="component" value="Chromosome"/>
</dbReference>
<gene>
    <name evidence="1" type="ORF">F5544_33905</name>
</gene>
<reference evidence="1 2" key="1">
    <citation type="journal article" date="2019" name="ACS Chem. Biol.">
        <title>Identification and Mobilization of a Cryptic Antibiotic Biosynthesis Gene Locus from a Human-Pathogenic Nocardia Isolate.</title>
        <authorList>
            <person name="Herisse M."/>
            <person name="Ishida K."/>
            <person name="Porter J.L."/>
            <person name="Howden B."/>
            <person name="Hertweck C."/>
            <person name="Stinear T.P."/>
            <person name="Pidot S.J."/>
        </authorList>
    </citation>
    <scope>NUCLEOTIDE SEQUENCE [LARGE SCALE GENOMIC DNA]</scope>
    <source>
        <strain evidence="1 2">AUSMDU00012717</strain>
    </source>
</reference>
<dbReference type="KEGG" id="nah:F5544_33905"/>
<dbReference type="Gene3D" id="3.30.56.110">
    <property type="entry name" value="Protein of unknown function DUF2237"/>
    <property type="match status" value="1"/>
</dbReference>
<sequence>MRFLVLRNFSRRANRIGEVTDRNVLGGPLEECGTDPLTGFYRDGCCSTGPEDLGSHTVCTVVTAEFLEHQASIGNDLSTPRPENNFPGLQPGDRWCVVAVRWLHAHEDGVAAPVVLAATHENALEVISMDILRKYAVDVPDDVSDLL</sequence>